<feature type="transmembrane region" description="Helical" evidence="1">
    <location>
        <begin position="318"/>
        <end position="344"/>
    </location>
</feature>
<name>A0A4R8ZTV4_9MICO</name>
<feature type="transmembrane region" description="Helical" evidence="1">
    <location>
        <begin position="845"/>
        <end position="870"/>
    </location>
</feature>
<protein>
    <submittedName>
        <fullName evidence="2">ABC transporter permease</fullName>
    </submittedName>
</protein>
<dbReference type="Proteomes" id="UP000297447">
    <property type="component" value="Unassembled WGS sequence"/>
</dbReference>
<feature type="transmembrane region" description="Helical" evidence="1">
    <location>
        <begin position="891"/>
        <end position="917"/>
    </location>
</feature>
<evidence type="ECO:0000313" key="3">
    <source>
        <dbReference type="Proteomes" id="UP000297447"/>
    </source>
</evidence>
<keyword evidence="1" id="KW-1133">Transmembrane helix</keyword>
<feature type="transmembrane region" description="Helical" evidence="1">
    <location>
        <begin position="415"/>
        <end position="435"/>
    </location>
</feature>
<keyword evidence="1" id="KW-0812">Transmembrane</keyword>
<proteinExistence type="predicted"/>
<evidence type="ECO:0000256" key="1">
    <source>
        <dbReference type="SAM" id="Phobius"/>
    </source>
</evidence>
<feature type="transmembrane region" description="Helical" evidence="1">
    <location>
        <begin position="937"/>
        <end position="959"/>
    </location>
</feature>
<evidence type="ECO:0000313" key="2">
    <source>
        <dbReference type="EMBL" id="TFD45658.1"/>
    </source>
</evidence>
<comment type="caution">
    <text evidence="2">The sequence shown here is derived from an EMBL/GenBank/DDBJ whole genome shotgun (WGS) entry which is preliminary data.</text>
</comment>
<reference evidence="2 3" key="1">
    <citation type="submission" date="2019-03" db="EMBL/GenBank/DDBJ databases">
        <title>Genomics of glacier-inhabiting Cryobacterium strains.</title>
        <authorList>
            <person name="Liu Q."/>
            <person name="Xin Y.-H."/>
        </authorList>
    </citation>
    <scope>NUCLEOTIDE SEQUENCE [LARGE SCALE GENOMIC DNA]</scope>
    <source>
        <strain evidence="2 3">Hh14</strain>
    </source>
</reference>
<accession>A0A4R8ZTV4</accession>
<dbReference type="EMBL" id="SOHE01000083">
    <property type="protein sequence ID" value="TFD45658.1"/>
    <property type="molecule type" value="Genomic_DNA"/>
</dbReference>
<feature type="transmembrane region" description="Helical" evidence="1">
    <location>
        <begin position="464"/>
        <end position="487"/>
    </location>
</feature>
<keyword evidence="1" id="KW-0472">Membrane</keyword>
<dbReference type="AlphaFoldDB" id="A0A4R8ZTV4"/>
<dbReference type="GO" id="GO:0022857">
    <property type="term" value="F:transmembrane transporter activity"/>
    <property type="evidence" value="ECO:0007669"/>
    <property type="project" value="TreeGrafter"/>
</dbReference>
<organism evidence="2 3">
    <name type="scientific">Cryobacterium frigoriphilum</name>
    <dbReference type="NCBI Taxonomy" id="1259150"/>
    <lineage>
        <taxon>Bacteria</taxon>
        <taxon>Bacillati</taxon>
        <taxon>Actinomycetota</taxon>
        <taxon>Actinomycetes</taxon>
        <taxon>Micrococcales</taxon>
        <taxon>Microbacteriaceae</taxon>
        <taxon>Cryobacterium</taxon>
    </lineage>
</organism>
<dbReference type="InterPro" id="IPR050250">
    <property type="entry name" value="Macrolide_Exporter_MacB"/>
</dbReference>
<dbReference type="PANTHER" id="PTHR30572:SF4">
    <property type="entry name" value="ABC TRANSPORTER PERMEASE YTRF"/>
    <property type="match status" value="1"/>
</dbReference>
<dbReference type="PANTHER" id="PTHR30572">
    <property type="entry name" value="MEMBRANE COMPONENT OF TRANSPORTER-RELATED"/>
    <property type="match status" value="1"/>
</dbReference>
<gene>
    <name evidence="2" type="ORF">E3T55_18545</name>
</gene>
<feature type="transmembrane region" description="Helical" evidence="1">
    <location>
        <begin position="365"/>
        <end position="395"/>
    </location>
</feature>
<feature type="transmembrane region" description="Helical" evidence="1">
    <location>
        <begin position="552"/>
        <end position="571"/>
    </location>
</feature>
<feature type="transmembrane region" description="Helical" evidence="1">
    <location>
        <begin position="62"/>
        <end position="84"/>
    </location>
</feature>
<keyword evidence="3" id="KW-1185">Reference proteome</keyword>
<sequence>MGGPDRLSARRAHRGRVAGIRCLEPAGRPAPVTASLSGGRSGGTRIAFRIARRMAGQSRGRSALIALLVAIPVLGLVGITTVVASNEATPAERVSLELGATEARVSIVAVPTADFSQDPLDDRFFRYGYADNAVQSLNPTPVSAESLFAPDTRLLSIRSTDVVAQTKDGLGSFPAVQGQPWDPAFAGKWDVTAGTAPTAADEIMVTAATLERLGATIGGTATLTAPHAETYTIVGTIRSSSLDDDAVAFFGLPGAFDGVPPEASDWMTQWYLPDTPLSWSQVQELNPLGVSVLSRSVLLDPPSPGSSSYDPGQTSSGFLTLFIALLGGFALFEVALLAGAAFTVGARTQQRTLATLASVGGDRRLLFRVMSFGGIILGAVGAAVGTVLGLAGARIFLGVWANGNASRYPGFHLDLVSLLVIAAFAVLAGWCAAAVPARAAGRIDVLAALRGAQRPPRTRRRRPIAGFTLLALGAIITVIGGLVQLSAYGPIYRSGQSTLGVVLIIAGPVIMQIGAVFLAPGILRRAAELASRWGPGARLSTRDVARNPGRSVPALAAIMSCVFVATFVMSLQASLEINSTRTYTYTAPLNTALVSLNVFEEEPAFEYVVQSTGPEVAAALDASFPSGQARLLNSVEQPFPGFTAPDGPTAEDAPALPALPYPRIDPDSLCPSDADRTGSGAQEFPADIRCPTPYYLDVDNGGRDDHIWVGDVDDLAAILGMPVSAQSRQTLAAGGAVSTYDEYLVEDGIRLDWLTTLNTSEEPARSVTLAGSVQKPEHPLRYAIFMLDSTADALGLEYRPTVVVSSLDAPPTVAELDQAQAALAAVSQDMSLTVEAGPDAYGATWSWALLALTAVIALVTATITIGLARADGHRDSAVLSSLGASPWVRRAFGFWQAVVVVGLGSVIGVLLGLMPSFALSLTRDALGATVLPFAPPWLQLALMVVALPALVAVGAALTAGGTHTRFSNRAVFD</sequence>
<feature type="transmembrane region" description="Helical" evidence="1">
    <location>
        <begin position="499"/>
        <end position="523"/>
    </location>
</feature>
<dbReference type="OrthoDB" id="5089158at2"/>
<dbReference type="GO" id="GO:0005886">
    <property type="term" value="C:plasma membrane"/>
    <property type="evidence" value="ECO:0007669"/>
    <property type="project" value="TreeGrafter"/>
</dbReference>